<keyword evidence="3" id="KW-0805">Transcription regulation</keyword>
<dbReference type="PANTHER" id="PTHR32071:SF35">
    <property type="entry name" value="ANAEROBIC NITRIC OXIDE REDUCTASE TRANSCRIPTION REGULATOR NORR"/>
    <property type="match status" value="1"/>
</dbReference>
<dbReference type="AlphaFoldDB" id="A0A5J6WJ63"/>
<keyword evidence="4" id="KW-0238">DNA-binding</keyword>
<dbReference type="InterPro" id="IPR009057">
    <property type="entry name" value="Homeodomain-like_sf"/>
</dbReference>
<dbReference type="SMART" id="SM00065">
    <property type="entry name" value="GAF"/>
    <property type="match status" value="1"/>
</dbReference>
<dbReference type="InterPro" id="IPR025944">
    <property type="entry name" value="Sigma_54_int_dom_CS"/>
</dbReference>
<dbReference type="KEGG" id="mmaa:FR932_09330"/>
<dbReference type="PROSITE" id="PS00676">
    <property type="entry name" value="SIGMA54_INTERACT_2"/>
    <property type="match status" value="1"/>
</dbReference>
<keyword evidence="2" id="KW-0067">ATP-binding</keyword>
<keyword evidence="1" id="KW-0547">Nucleotide-binding</keyword>
<dbReference type="InterPro" id="IPR025662">
    <property type="entry name" value="Sigma_54_int_dom_ATP-bd_1"/>
</dbReference>
<reference evidence="7 8" key="1">
    <citation type="submission" date="2019-09" db="EMBL/GenBank/DDBJ databases">
        <title>Hybrid Assembly of the complete Genome of the Deep-Sea Bacterium Moritella marina from long Nanopore and Illumina reads.</title>
        <authorList>
            <person name="Magin S."/>
            <person name="Georgoulis A."/>
            <person name="Papadimitriou K."/>
            <person name="Iliakis G."/>
            <person name="Vorgias C.E."/>
        </authorList>
    </citation>
    <scope>NUCLEOTIDE SEQUENCE [LARGE SCALE GENOMIC DNA]</scope>
    <source>
        <strain evidence="7 8">MP-1</strain>
    </source>
</reference>
<dbReference type="PROSITE" id="PS50045">
    <property type="entry name" value="SIGMA54_INTERACT_4"/>
    <property type="match status" value="1"/>
</dbReference>
<evidence type="ECO:0000313" key="7">
    <source>
        <dbReference type="EMBL" id="QFI38037.1"/>
    </source>
</evidence>
<evidence type="ECO:0000256" key="3">
    <source>
        <dbReference type="ARBA" id="ARBA00023015"/>
    </source>
</evidence>
<dbReference type="Gene3D" id="1.10.8.60">
    <property type="match status" value="1"/>
</dbReference>
<dbReference type="Gene3D" id="3.30.450.40">
    <property type="match status" value="1"/>
</dbReference>
<dbReference type="Gene3D" id="3.40.50.300">
    <property type="entry name" value="P-loop containing nucleotide triphosphate hydrolases"/>
    <property type="match status" value="1"/>
</dbReference>
<dbReference type="FunFam" id="3.40.50.300:FF:000006">
    <property type="entry name" value="DNA-binding transcriptional regulator NtrC"/>
    <property type="match status" value="1"/>
</dbReference>
<evidence type="ECO:0000256" key="1">
    <source>
        <dbReference type="ARBA" id="ARBA00022741"/>
    </source>
</evidence>
<dbReference type="PANTHER" id="PTHR32071">
    <property type="entry name" value="TRANSCRIPTIONAL REGULATORY PROTEIN"/>
    <property type="match status" value="1"/>
</dbReference>
<dbReference type="PROSITE" id="PS00688">
    <property type="entry name" value="SIGMA54_INTERACT_3"/>
    <property type="match status" value="1"/>
</dbReference>
<dbReference type="InterPro" id="IPR058031">
    <property type="entry name" value="AAA_lid_NorR"/>
</dbReference>
<dbReference type="GO" id="GO:0003677">
    <property type="term" value="F:DNA binding"/>
    <property type="evidence" value="ECO:0007669"/>
    <property type="project" value="UniProtKB-KW"/>
</dbReference>
<gene>
    <name evidence="7" type="primary">norR</name>
    <name evidence="7" type="ORF">FR932_09330</name>
</gene>
<dbReference type="InterPro" id="IPR003593">
    <property type="entry name" value="AAA+_ATPase"/>
</dbReference>
<dbReference type="EMBL" id="CP044399">
    <property type="protein sequence ID" value="QFI38037.1"/>
    <property type="molecule type" value="Genomic_DNA"/>
</dbReference>
<evidence type="ECO:0000313" key="8">
    <source>
        <dbReference type="Proteomes" id="UP000327424"/>
    </source>
</evidence>
<dbReference type="Gene3D" id="1.10.10.60">
    <property type="entry name" value="Homeodomain-like"/>
    <property type="match status" value="1"/>
</dbReference>
<dbReference type="InterPro" id="IPR027417">
    <property type="entry name" value="P-loop_NTPase"/>
</dbReference>
<dbReference type="Pfam" id="PF00158">
    <property type="entry name" value="Sigma54_activat"/>
    <property type="match status" value="1"/>
</dbReference>
<evidence type="ECO:0000256" key="2">
    <source>
        <dbReference type="ARBA" id="ARBA00022840"/>
    </source>
</evidence>
<dbReference type="SUPFAM" id="SSF55781">
    <property type="entry name" value="GAF domain-like"/>
    <property type="match status" value="1"/>
</dbReference>
<dbReference type="GO" id="GO:0005524">
    <property type="term" value="F:ATP binding"/>
    <property type="evidence" value="ECO:0007669"/>
    <property type="project" value="UniProtKB-KW"/>
</dbReference>
<dbReference type="InterPro" id="IPR002078">
    <property type="entry name" value="Sigma_54_int"/>
</dbReference>
<name>A0A5J6WJ63_MORMI</name>
<proteinExistence type="predicted"/>
<evidence type="ECO:0000256" key="5">
    <source>
        <dbReference type="ARBA" id="ARBA00023163"/>
    </source>
</evidence>
<dbReference type="InterPro" id="IPR029016">
    <property type="entry name" value="GAF-like_dom_sf"/>
</dbReference>
<keyword evidence="5" id="KW-0804">Transcription</keyword>
<dbReference type="InterPro" id="IPR003018">
    <property type="entry name" value="GAF"/>
</dbReference>
<dbReference type="CDD" id="cd00009">
    <property type="entry name" value="AAA"/>
    <property type="match status" value="1"/>
</dbReference>
<keyword evidence="8" id="KW-1185">Reference proteome</keyword>
<dbReference type="InterPro" id="IPR025943">
    <property type="entry name" value="Sigma_54_int_dom_ATP-bd_2"/>
</dbReference>
<dbReference type="RefSeq" id="WP_019441790.1">
    <property type="nucleotide sequence ID" value="NZ_ALOE01000022.1"/>
</dbReference>
<accession>A0A5J6WJ63</accession>
<feature type="domain" description="Sigma-54 factor interaction" evidence="6">
    <location>
        <begin position="195"/>
        <end position="424"/>
    </location>
</feature>
<protein>
    <submittedName>
        <fullName evidence="7">Nitric oxide reductase transcriptional regulator NorR</fullName>
    </submittedName>
</protein>
<dbReference type="Proteomes" id="UP000327424">
    <property type="component" value="Chromosome"/>
</dbReference>
<dbReference type="SUPFAM" id="SSF46689">
    <property type="entry name" value="Homeodomain-like"/>
    <property type="match status" value="1"/>
</dbReference>
<dbReference type="GO" id="GO:0006355">
    <property type="term" value="P:regulation of DNA-templated transcription"/>
    <property type="evidence" value="ECO:0007669"/>
    <property type="project" value="InterPro"/>
</dbReference>
<dbReference type="SMART" id="SM00382">
    <property type="entry name" value="AAA"/>
    <property type="match status" value="1"/>
</dbReference>
<dbReference type="OrthoDB" id="9804019at2"/>
<dbReference type="SUPFAM" id="SSF52540">
    <property type="entry name" value="P-loop containing nucleoside triphosphate hydrolases"/>
    <property type="match status" value="1"/>
</dbReference>
<dbReference type="NCBIfam" id="NF003451">
    <property type="entry name" value="PRK05022.1"/>
    <property type="match status" value="1"/>
</dbReference>
<sequence length="530" mass="58382">MQTTLDQAMLQIALDLNLNLPSGHHYQRLMQSLQSVLPCDASALFILDDSGLLSAAAVNGLTDEVLGQKFDPMQHPRLRAILASREPVRFPASSTLPDPFDGLLKDDPNRSIDVHDCMGCSLYVEDHLVGLITLDAMPVGAFKRIDDITVATFAALAAATIRNVNQVEALHKSHQQQQNMNQVLIQEARNKGGELVGISPEIQTLRNNINMVAYSDYAVLISGETGTGKELVAHAVHSQSSRATKPMIYVNCAALPESLAESELFGHIKGAFTGATSNRAGKFELADGGTIFLDEIGELPLLMQAKLLRVIQQGEVQRVGADKNLMINVRIIAATNRELTEEVAAGRFRSDLYHRLNVFPIKVPPLRHRQGDIAVLSGHILDRVRSQFNVAKLQLHPKALTALNHYSWPGNVRELEHTLMRAGLRAIQAQQSLILQQHLSDEVSHTYAYSAASDRDTDTKTTADDLPTTSFELRGAVESYQTKLISHALQQSNFVWAQAAEFLQMDRGNLYKMGKKLGIEPKTLRATELI</sequence>
<evidence type="ECO:0000256" key="4">
    <source>
        <dbReference type="ARBA" id="ARBA00023125"/>
    </source>
</evidence>
<dbReference type="PROSITE" id="PS00675">
    <property type="entry name" value="SIGMA54_INTERACT_1"/>
    <property type="match status" value="1"/>
</dbReference>
<dbReference type="Pfam" id="PF01590">
    <property type="entry name" value="GAF"/>
    <property type="match status" value="1"/>
</dbReference>
<dbReference type="Pfam" id="PF25601">
    <property type="entry name" value="AAA_lid_14"/>
    <property type="match status" value="1"/>
</dbReference>
<evidence type="ECO:0000259" key="6">
    <source>
        <dbReference type="PROSITE" id="PS50045"/>
    </source>
</evidence>
<organism evidence="7 8">
    <name type="scientific">Moritella marina ATCC 15381</name>
    <dbReference type="NCBI Taxonomy" id="1202962"/>
    <lineage>
        <taxon>Bacteria</taxon>
        <taxon>Pseudomonadati</taxon>
        <taxon>Pseudomonadota</taxon>
        <taxon>Gammaproteobacteria</taxon>
        <taxon>Alteromonadales</taxon>
        <taxon>Moritellaceae</taxon>
        <taxon>Moritella</taxon>
    </lineage>
</organism>